<proteinExistence type="predicted"/>
<dbReference type="GO" id="GO:0005694">
    <property type="term" value="C:chromosome"/>
    <property type="evidence" value="ECO:0007669"/>
    <property type="project" value="UniProtKB-ARBA"/>
</dbReference>
<dbReference type="InterPro" id="IPR045055">
    <property type="entry name" value="DNA2/NAM7-like"/>
</dbReference>
<dbReference type="CDD" id="cd18808">
    <property type="entry name" value="SF1_C_Upf1"/>
    <property type="match status" value="1"/>
</dbReference>
<keyword evidence="10" id="KW-1185">Reference proteome</keyword>
<evidence type="ECO:0000313" key="10">
    <source>
        <dbReference type="Proteomes" id="UP001161247"/>
    </source>
</evidence>
<evidence type="ECO:0000256" key="4">
    <source>
        <dbReference type="ARBA" id="ARBA00022840"/>
    </source>
</evidence>
<feature type="domain" description="DNA2/NAM7 helicase helicase" evidence="6">
    <location>
        <begin position="254"/>
        <end position="492"/>
    </location>
</feature>
<dbReference type="InterPro" id="IPR027417">
    <property type="entry name" value="P-loop_NTPase"/>
</dbReference>
<keyword evidence="4" id="KW-0067">ATP-binding</keyword>
<dbReference type="Proteomes" id="UP001161247">
    <property type="component" value="Chromosome 6"/>
</dbReference>
<dbReference type="Pfam" id="PF13086">
    <property type="entry name" value="AAA_11"/>
    <property type="match status" value="2"/>
</dbReference>
<feature type="compositionally biased region" description="Basic and acidic residues" evidence="5">
    <location>
        <begin position="469"/>
        <end position="491"/>
    </location>
</feature>
<dbReference type="Pfam" id="PF13087">
    <property type="entry name" value="AAA_12"/>
    <property type="match status" value="1"/>
</dbReference>
<dbReference type="Pfam" id="PF20073">
    <property type="entry name" value="DUF6469"/>
    <property type="match status" value="1"/>
</dbReference>
<dbReference type="InterPro" id="IPR045529">
    <property type="entry name" value="DUF6469"/>
</dbReference>
<feature type="domain" description="DNA2/NAM7 helicase helicase" evidence="6">
    <location>
        <begin position="615"/>
        <end position="689"/>
    </location>
</feature>
<dbReference type="GO" id="GO:0016787">
    <property type="term" value="F:hydrolase activity"/>
    <property type="evidence" value="ECO:0007669"/>
    <property type="project" value="UniProtKB-KW"/>
</dbReference>
<dbReference type="InterPro" id="IPR047187">
    <property type="entry name" value="SF1_C_Upf1"/>
</dbReference>
<evidence type="ECO:0000256" key="2">
    <source>
        <dbReference type="ARBA" id="ARBA00022801"/>
    </source>
</evidence>
<evidence type="ECO:0000256" key="5">
    <source>
        <dbReference type="SAM" id="MobiDB-lite"/>
    </source>
</evidence>
<evidence type="ECO:0000259" key="7">
    <source>
        <dbReference type="Pfam" id="PF13087"/>
    </source>
</evidence>
<dbReference type="AlphaFoldDB" id="A0AAV1DR62"/>
<organism evidence="9 10">
    <name type="scientific">Oldenlandia corymbosa var. corymbosa</name>
    <dbReference type="NCBI Taxonomy" id="529605"/>
    <lineage>
        <taxon>Eukaryota</taxon>
        <taxon>Viridiplantae</taxon>
        <taxon>Streptophyta</taxon>
        <taxon>Embryophyta</taxon>
        <taxon>Tracheophyta</taxon>
        <taxon>Spermatophyta</taxon>
        <taxon>Magnoliopsida</taxon>
        <taxon>eudicotyledons</taxon>
        <taxon>Gunneridae</taxon>
        <taxon>Pentapetalae</taxon>
        <taxon>asterids</taxon>
        <taxon>lamiids</taxon>
        <taxon>Gentianales</taxon>
        <taxon>Rubiaceae</taxon>
        <taxon>Rubioideae</taxon>
        <taxon>Spermacoceae</taxon>
        <taxon>Hedyotis-Oldenlandia complex</taxon>
        <taxon>Oldenlandia</taxon>
    </lineage>
</organism>
<name>A0AAV1DR62_OLDCO</name>
<dbReference type="PANTHER" id="PTHR10887">
    <property type="entry name" value="DNA2/NAM7 HELICASE FAMILY"/>
    <property type="match status" value="1"/>
</dbReference>
<feature type="region of interest" description="Disordered" evidence="5">
    <location>
        <begin position="463"/>
        <end position="493"/>
    </location>
</feature>
<dbReference type="FunFam" id="3.40.50.300:FF:000326">
    <property type="entry name" value="P-loop containing nucleoside triphosphate hydrolase"/>
    <property type="match status" value="1"/>
</dbReference>
<dbReference type="InterPro" id="IPR041677">
    <property type="entry name" value="DNA2/NAM7_AAA_11"/>
</dbReference>
<evidence type="ECO:0000313" key="9">
    <source>
        <dbReference type="EMBL" id="CAI9110337.1"/>
    </source>
</evidence>
<keyword evidence="3" id="KW-0347">Helicase</keyword>
<evidence type="ECO:0000259" key="8">
    <source>
        <dbReference type="Pfam" id="PF20073"/>
    </source>
</evidence>
<sequence>MMTTIKKKKEKSKTQDLVDIVFSWSISDVMNRNYYSDKVKQIPETFTSTDHYLKSFIYPLLEETRADLYSNLTTLCRAPILEVFDVKISKNFSPPKELYYAMSLKPTSEYEGKEGIYEPEYGDLMAITDVRPKRIDDLNQPKWPYVLALIQGPKDEGSFKLPVLTSKPIDFEKAGIKKCRNENKLFAVYLTNLTTNMRIWKSLNPDPEVANMKILTSVLQVDPNVGLACNACSSEKAEVSTQLFRLALVRDFGLDKSQETAVLNCLDTKDCNHQNTVKLIWGPPGTGKTKTVASLLFALLQLTCRSLTCAPTNVAVIGVINRLMTLLRPTLKYDTYGLGDILLFGNGERMKIDDYEELFDVFLNNRVSALSYCFSPLIGWKGSAEAMIRLLEDPEEQYRLYLNKAKENNEEDNDEEAEIDEIFLADTSAMASQDEADKAENPVSKDSKHQVWRKVIIQTVKENKKKKEQNKPESHTSKHEKMKKDSSDCKNQRKQNNGVEDLLTFEEFLWRDFTSLGNRLIFCITSLYTHMPTSFIQVEVAKDMASVVEMMKALGASIKKVVANGKLRDILYGIESSGRQGKKPNELLATRKECLLKLKILQGKLCLPNLIEDYQIRNFCLQSATLLFCTASGSSKLHTEGMAPIELLIIDEAAQLKECESTVPLQLPGLKHAILIGDQKQLPAMVQSKFCEKAEFGRSLFERLTTLGHPKNLLNVQYRMHPSISLFPNRVFYGKQIKDGPNVRNASYKRSFLKGQMYGSYSFIDINHGVELLDDRHSRKNLVEVYVVVAIIAQLHKQFLLSKQKLRVGCISPYKAQVFELQEKLGKIYSTDVNSDFSVTVRSVDGFQGGEEDIIIISTVRCNGNGKIGFLSDHQRTNVALTRARHCLWILGNSATLINSGSVWKKLVLDAKSRGCFYNAEDDKNLADAISSALTDFRLFDKLFKNDSVLFQNARWKVCFRDEFSKSFAKIQDSEIHKEILSIMRKLSSGWFPARDHSAVGENFGASALLLGLHDLKGSLKLIWTVDIERESSREVQVLKFWEILPGSGIPNIVKRLDELYGNYTMNTLNRCRLRKMEGGLVVPYSWSVETHSVVTTDSLINKLATISLHDEPKPSAKSSG</sequence>
<dbReference type="InterPro" id="IPR041679">
    <property type="entry name" value="DNA2/NAM7-like_C"/>
</dbReference>
<protein>
    <submittedName>
        <fullName evidence="9">OLC1v1010344C2</fullName>
    </submittedName>
</protein>
<dbReference type="EMBL" id="OX459123">
    <property type="protein sequence ID" value="CAI9110337.1"/>
    <property type="molecule type" value="Genomic_DNA"/>
</dbReference>
<gene>
    <name evidence="9" type="ORF">OLC1_LOCUS18013</name>
</gene>
<evidence type="ECO:0000256" key="3">
    <source>
        <dbReference type="ARBA" id="ARBA00022806"/>
    </source>
</evidence>
<feature type="domain" description="DUF6469" evidence="8">
    <location>
        <begin position="113"/>
        <end position="204"/>
    </location>
</feature>
<dbReference type="SUPFAM" id="SSF52540">
    <property type="entry name" value="P-loop containing nucleoside triphosphate hydrolases"/>
    <property type="match status" value="1"/>
</dbReference>
<evidence type="ECO:0000259" key="6">
    <source>
        <dbReference type="Pfam" id="PF13086"/>
    </source>
</evidence>
<reference evidence="9" key="1">
    <citation type="submission" date="2023-03" db="EMBL/GenBank/DDBJ databases">
        <authorList>
            <person name="Julca I."/>
        </authorList>
    </citation>
    <scope>NUCLEOTIDE SEQUENCE</scope>
</reference>
<feature type="domain" description="DNA2/NAM7 helicase-like C-terminal" evidence="7">
    <location>
        <begin position="697"/>
        <end position="894"/>
    </location>
</feature>
<evidence type="ECO:0000256" key="1">
    <source>
        <dbReference type="ARBA" id="ARBA00022741"/>
    </source>
</evidence>
<dbReference type="GO" id="GO:0005524">
    <property type="term" value="F:ATP binding"/>
    <property type="evidence" value="ECO:0007669"/>
    <property type="project" value="UniProtKB-KW"/>
</dbReference>
<dbReference type="PANTHER" id="PTHR10887:SF522">
    <property type="entry name" value="P-LOOP CONTAINING NUCLEOSIDE TRIPHOSPHATE HYDROLASES SUPERFAMILY PROTEIN"/>
    <property type="match status" value="1"/>
</dbReference>
<dbReference type="Gene3D" id="3.40.50.300">
    <property type="entry name" value="P-loop containing nucleotide triphosphate hydrolases"/>
    <property type="match status" value="2"/>
</dbReference>
<keyword evidence="2" id="KW-0378">Hydrolase</keyword>
<accession>A0AAV1DR62</accession>
<dbReference type="GO" id="GO:0004386">
    <property type="term" value="F:helicase activity"/>
    <property type="evidence" value="ECO:0007669"/>
    <property type="project" value="UniProtKB-KW"/>
</dbReference>
<keyword evidence="1" id="KW-0547">Nucleotide-binding</keyword>